<dbReference type="InterPro" id="IPR001757">
    <property type="entry name" value="P_typ_ATPase"/>
</dbReference>
<dbReference type="InterPro" id="IPR006121">
    <property type="entry name" value="HMA_dom"/>
</dbReference>
<dbReference type="PROSITE" id="PS50846">
    <property type="entry name" value="HMA_2"/>
    <property type="match status" value="1"/>
</dbReference>
<dbReference type="PROSITE" id="PS00154">
    <property type="entry name" value="ATPASE_E1_E2"/>
    <property type="match status" value="1"/>
</dbReference>
<evidence type="ECO:0000313" key="19">
    <source>
        <dbReference type="EMBL" id="MFD1677895.1"/>
    </source>
</evidence>
<dbReference type="NCBIfam" id="TIGR01494">
    <property type="entry name" value="ATPase_P-type"/>
    <property type="match status" value="1"/>
</dbReference>
<dbReference type="InterPro" id="IPR008250">
    <property type="entry name" value="ATPase_P-typ_transduc_dom_A_sf"/>
</dbReference>
<dbReference type="SUPFAM" id="SSF55008">
    <property type="entry name" value="HMA, heavy metal-associated domain"/>
    <property type="match status" value="1"/>
</dbReference>
<dbReference type="Gene3D" id="3.40.1110.10">
    <property type="entry name" value="Calcium-transporting ATPase, cytoplasmic domain N"/>
    <property type="match status" value="1"/>
</dbReference>
<evidence type="ECO:0000256" key="17">
    <source>
        <dbReference type="RuleBase" id="RU362081"/>
    </source>
</evidence>
<evidence type="ECO:0000256" key="6">
    <source>
        <dbReference type="ARBA" id="ARBA00022692"/>
    </source>
</evidence>
<dbReference type="InterPro" id="IPR018303">
    <property type="entry name" value="ATPase_P-typ_P_site"/>
</dbReference>
<dbReference type="InterPro" id="IPR036163">
    <property type="entry name" value="HMA_dom_sf"/>
</dbReference>
<dbReference type="SFLD" id="SFLDG00002">
    <property type="entry name" value="C1.7:_P-type_atpase_like"/>
    <property type="match status" value="1"/>
</dbReference>
<dbReference type="Pfam" id="PF00122">
    <property type="entry name" value="E1-E2_ATPase"/>
    <property type="match status" value="1"/>
</dbReference>
<dbReference type="EC" id="7.2.2.8" evidence="3"/>
<dbReference type="PANTHER" id="PTHR43520:SF8">
    <property type="entry name" value="P-TYPE CU(+) TRANSPORTER"/>
    <property type="match status" value="1"/>
</dbReference>
<dbReference type="SUPFAM" id="SSF81665">
    <property type="entry name" value="Calcium ATPase, transmembrane domain M"/>
    <property type="match status" value="1"/>
</dbReference>
<comment type="subcellular location">
    <subcellularLocation>
        <location evidence="17">Cell membrane</location>
    </subcellularLocation>
    <subcellularLocation>
        <location evidence="1">Endomembrane system</location>
        <topology evidence="1">Multi-pass membrane protein</topology>
    </subcellularLocation>
</comment>
<keyword evidence="10 17" id="KW-0067">ATP-binding</keyword>
<feature type="transmembrane region" description="Helical" evidence="17">
    <location>
        <begin position="702"/>
        <end position="721"/>
    </location>
</feature>
<keyword evidence="20" id="KW-1185">Reference proteome</keyword>
<keyword evidence="8 17" id="KW-0547">Nucleotide-binding</keyword>
<evidence type="ECO:0000313" key="20">
    <source>
        <dbReference type="Proteomes" id="UP001597079"/>
    </source>
</evidence>
<dbReference type="InterPro" id="IPR023214">
    <property type="entry name" value="HAD_sf"/>
</dbReference>
<evidence type="ECO:0000256" key="4">
    <source>
        <dbReference type="ARBA" id="ARBA00022448"/>
    </source>
</evidence>
<dbReference type="CDD" id="cd00371">
    <property type="entry name" value="HMA"/>
    <property type="match status" value="1"/>
</dbReference>
<evidence type="ECO:0000256" key="10">
    <source>
        <dbReference type="ARBA" id="ARBA00022840"/>
    </source>
</evidence>
<dbReference type="Pfam" id="PF00403">
    <property type="entry name" value="HMA"/>
    <property type="match status" value="1"/>
</dbReference>
<keyword evidence="7 17" id="KW-0479">Metal-binding</keyword>
<feature type="transmembrane region" description="Helical" evidence="17">
    <location>
        <begin position="375"/>
        <end position="396"/>
    </location>
</feature>
<proteinExistence type="inferred from homology"/>
<keyword evidence="13" id="KW-0186">Copper</keyword>
<organism evidence="19 20">
    <name type="scientific">Alicyclobacillus fodiniaquatilis</name>
    <dbReference type="NCBI Taxonomy" id="1661150"/>
    <lineage>
        <taxon>Bacteria</taxon>
        <taxon>Bacillati</taxon>
        <taxon>Bacillota</taxon>
        <taxon>Bacilli</taxon>
        <taxon>Bacillales</taxon>
        <taxon>Alicyclobacillaceae</taxon>
        <taxon>Alicyclobacillus</taxon>
    </lineage>
</organism>
<dbReference type="InterPro" id="IPR023298">
    <property type="entry name" value="ATPase_P-typ_TM_dom_sf"/>
</dbReference>
<keyword evidence="17" id="KW-1003">Cell membrane</keyword>
<feature type="domain" description="HMA" evidence="18">
    <location>
        <begin position="4"/>
        <end position="70"/>
    </location>
</feature>
<keyword evidence="11" id="KW-1278">Translocase</keyword>
<dbReference type="NCBIfam" id="TIGR01525">
    <property type="entry name" value="ATPase-IB_hvy"/>
    <property type="match status" value="1"/>
</dbReference>
<evidence type="ECO:0000256" key="16">
    <source>
        <dbReference type="ARBA" id="ARBA00049289"/>
    </source>
</evidence>
<feature type="transmembrane region" description="Helical" evidence="17">
    <location>
        <begin position="336"/>
        <end position="355"/>
    </location>
</feature>
<comment type="caution">
    <text evidence="19">The sequence shown here is derived from an EMBL/GenBank/DDBJ whole genome shotgun (WGS) entry which is preliminary data.</text>
</comment>
<dbReference type="InterPro" id="IPR017969">
    <property type="entry name" value="Heavy-metal-associated_CS"/>
</dbReference>
<keyword evidence="14" id="KW-0406">Ion transport</keyword>
<dbReference type="NCBIfam" id="TIGR01511">
    <property type="entry name" value="ATPase-IB1_Cu"/>
    <property type="match status" value="1"/>
</dbReference>
<accession>A0ABW4JPZ6</accession>
<evidence type="ECO:0000256" key="14">
    <source>
        <dbReference type="ARBA" id="ARBA00023065"/>
    </source>
</evidence>
<dbReference type="SFLD" id="SFLDS00003">
    <property type="entry name" value="Haloacid_Dehalogenase"/>
    <property type="match status" value="1"/>
</dbReference>
<dbReference type="Gene3D" id="3.40.50.1000">
    <property type="entry name" value="HAD superfamily/HAD-like"/>
    <property type="match status" value="1"/>
</dbReference>
<dbReference type="InterPro" id="IPR027256">
    <property type="entry name" value="P-typ_ATPase_IB"/>
</dbReference>
<feature type="transmembrane region" description="Helical" evidence="17">
    <location>
        <begin position="680"/>
        <end position="696"/>
    </location>
</feature>
<feature type="transmembrane region" description="Helical" evidence="17">
    <location>
        <begin position="91"/>
        <end position="111"/>
    </location>
</feature>
<keyword evidence="15 17" id="KW-0472">Membrane</keyword>
<dbReference type="SFLD" id="SFLDF00027">
    <property type="entry name" value="p-type_atpase"/>
    <property type="match status" value="1"/>
</dbReference>
<dbReference type="RefSeq" id="WP_377945819.1">
    <property type="nucleotide sequence ID" value="NZ_JBHUCX010000099.1"/>
</dbReference>
<dbReference type="PANTHER" id="PTHR43520">
    <property type="entry name" value="ATP7, ISOFORM B"/>
    <property type="match status" value="1"/>
</dbReference>
<dbReference type="Gene3D" id="2.70.150.10">
    <property type="entry name" value="Calcium-transporting ATPase, cytoplasmic transduction domain A"/>
    <property type="match status" value="1"/>
</dbReference>
<protein>
    <recommendedName>
        <fullName evidence="3">P-type Cu(+) transporter</fullName>
        <ecNumber evidence="3">7.2.2.8</ecNumber>
    </recommendedName>
</protein>
<keyword evidence="5" id="KW-0597">Phosphoprotein</keyword>
<evidence type="ECO:0000256" key="8">
    <source>
        <dbReference type="ARBA" id="ARBA00022741"/>
    </source>
</evidence>
<evidence type="ECO:0000256" key="7">
    <source>
        <dbReference type="ARBA" id="ARBA00022723"/>
    </source>
</evidence>
<dbReference type="Gene3D" id="3.30.70.100">
    <property type="match status" value="1"/>
</dbReference>
<comment type="catalytic activity">
    <reaction evidence="16">
        <text>Cu(+)(in) + ATP + H2O = Cu(+)(out) + ADP + phosphate + H(+)</text>
        <dbReference type="Rhea" id="RHEA:25792"/>
        <dbReference type="ChEBI" id="CHEBI:15377"/>
        <dbReference type="ChEBI" id="CHEBI:15378"/>
        <dbReference type="ChEBI" id="CHEBI:30616"/>
        <dbReference type="ChEBI" id="CHEBI:43474"/>
        <dbReference type="ChEBI" id="CHEBI:49552"/>
        <dbReference type="ChEBI" id="CHEBI:456216"/>
        <dbReference type="EC" id="7.2.2.8"/>
    </reaction>
</comment>
<evidence type="ECO:0000259" key="18">
    <source>
        <dbReference type="PROSITE" id="PS50846"/>
    </source>
</evidence>
<keyword evidence="6 17" id="KW-0812">Transmembrane</keyword>
<dbReference type="InterPro" id="IPR036412">
    <property type="entry name" value="HAD-like_sf"/>
</dbReference>
<gene>
    <name evidence="19" type="ORF">ACFSB2_24835</name>
</gene>
<keyword evidence="12 17" id="KW-1133">Transmembrane helix</keyword>
<dbReference type="Pfam" id="PF00702">
    <property type="entry name" value="Hydrolase"/>
    <property type="match status" value="1"/>
</dbReference>
<feature type="transmembrane region" description="Helical" evidence="17">
    <location>
        <begin position="123"/>
        <end position="141"/>
    </location>
</feature>
<dbReference type="PRINTS" id="PR00942">
    <property type="entry name" value="CUATPASEI"/>
</dbReference>
<evidence type="ECO:0000256" key="15">
    <source>
        <dbReference type="ARBA" id="ARBA00023136"/>
    </source>
</evidence>
<comment type="similarity">
    <text evidence="2 17">Belongs to the cation transport ATPase (P-type) (TC 3.A.3) family. Type IB subfamily.</text>
</comment>
<dbReference type="PRINTS" id="PR00119">
    <property type="entry name" value="CATATPASE"/>
</dbReference>
<evidence type="ECO:0000256" key="1">
    <source>
        <dbReference type="ARBA" id="ARBA00004127"/>
    </source>
</evidence>
<dbReference type="Proteomes" id="UP001597079">
    <property type="component" value="Unassembled WGS sequence"/>
</dbReference>
<dbReference type="InterPro" id="IPR044492">
    <property type="entry name" value="P_typ_ATPase_HD_dom"/>
</dbReference>
<dbReference type="EMBL" id="JBHUCX010000099">
    <property type="protein sequence ID" value="MFD1677895.1"/>
    <property type="molecule type" value="Genomic_DNA"/>
</dbReference>
<dbReference type="PROSITE" id="PS01047">
    <property type="entry name" value="HMA_1"/>
    <property type="match status" value="1"/>
</dbReference>
<keyword evidence="9" id="KW-0187">Copper transport</keyword>
<reference evidence="20" key="1">
    <citation type="journal article" date="2019" name="Int. J. Syst. Evol. Microbiol.">
        <title>The Global Catalogue of Microorganisms (GCM) 10K type strain sequencing project: providing services to taxonomists for standard genome sequencing and annotation.</title>
        <authorList>
            <consortium name="The Broad Institute Genomics Platform"/>
            <consortium name="The Broad Institute Genome Sequencing Center for Infectious Disease"/>
            <person name="Wu L."/>
            <person name="Ma J."/>
        </authorList>
    </citation>
    <scope>NUCLEOTIDE SEQUENCE [LARGE SCALE GENOMIC DNA]</scope>
    <source>
        <strain evidence="20">CGMCC 1.12286</strain>
    </source>
</reference>
<dbReference type="SUPFAM" id="SSF81653">
    <property type="entry name" value="Calcium ATPase, transduction domain A"/>
    <property type="match status" value="1"/>
</dbReference>
<evidence type="ECO:0000256" key="12">
    <source>
        <dbReference type="ARBA" id="ARBA00022989"/>
    </source>
</evidence>
<dbReference type="CDD" id="cd02094">
    <property type="entry name" value="P-type_ATPase_Cu-like"/>
    <property type="match status" value="1"/>
</dbReference>
<name>A0ABW4JPZ6_9BACL</name>
<evidence type="ECO:0000256" key="5">
    <source>
        <dbReference type="ARBA" id="ARBA00022553"/>
    </source>
</evidence>
<dbReference type="PRINTS" id="PR00943">
    <property type="entry name" value="CUATPASE"/>
</dbReference>
<evidence type="ECO:0000256" key="13">
    <source>
        <dbReference type="ARBA" id="ARBA00023008"/>
    </source>
</evidence>
<dbReference type="SUPFAM" id="SSF56784">
    <property type="entry name" value="HAD-like"/>
    <property type="match status" value="1"/>
</dbReference>
<evidence type="ECO:0000256" key="2">
    <source>
        <dbReference type="ARBA" id="ARBA00006024"/>
    </source>
</evidence>
<evidence type="ECO:0000256" key="3">
    <source>
        <dbReference type="ARBA" id="ARBA00012517"/>
    </source>
</evidence>
<dbReference type="InterPro" id="IPR023299">
    <property type="entry name" value="ATPase_P-typ_cyto_dom_N"/>
</dbReference>
<evidence type="ECO:0000256" key="11">
    <source>
        <dbReference type="ARBA" id="ARBA00022967"/>
    </source>
</evidence>
<sequence>MERQSVMLQVTGMHCAACATRIERVVQKDVGVLDVNVNLALERATVVYRTDITQVPDIIARVQKLGYGATILESGQRSLNKADDARRQIEMFLFALILSAPFVWTMLHMAGLPYIPQALLNPWVQLALASQIQFIAGWTFYRGAFLALRNMDANMDVLVCLGTSAAYAYSLWMVLSGGHNEYFETSALIITLVRLGKLMEARTKIRTADTLQRMMALQARMAHQWTPNGEQDIPADQLQRGDFIIVKPGERIPADGFIVDGESNVDESLLTGEFLPIAKEAGDLVYAASINQYGALRVRVEKIAGDSTFGQIIRLMEEAQGAKAPIQRMTDTICRLFVPSVVFIALFTFCFWLFFTSSADHHLFSTAMTNATAVLLIACPCPLGLATPTAIVVGTGRGAEMGVFFKSGEHLESLHQASVVLLDKTGTITIGQPVVTDVLLLKHKYVRTKSDLLRFAGSAELPSEHPLANMLVTFARTHASLCEPAHFSAFGGRGIRAVIEGHVVLVGNAELMREHNIQQQMPWQKQDWETTGKTVIIIAVDGVIAGLIAISDTVHPSSAQAIAKLKRMGLEVMMVTGDNAQTARAMAADVGIQHFYAELSPEDKVCIVRHLQRQGRKVAMVGDGINDAPALASADIGIALGTGADVSVAAADITLISGDLQGVVHAIELSKATMRNIRRSLGWALGYNAIGIPIAACGGLNPLVAGAAMAFSSIAVILNALQLKRVHFSDFNAVNKPIPMHPHP</sequence>
<keyword evidence="4" id="KW-0813">Transport</keyword>
<evidence type="ECO:0000256" key="9">
    <source>
        <dbReference type="ARBA" id="ARBA00022796"/>
    </source>
</evidence>
<dbReference type="InterPro" id="IPR059000">
    <property type="entry name" value="ATPase_P-type_domA"/>
</dbReference>